<dbReference type="PANTHER" id="PTHR30154">
    <property type="entry name" value="LEUCINE-RESPONSIVE REGULATORY PROTEIN"/>
    <property type="match status" value="1"/>
</dbReference>
<evidence type="ECO:0000256" key="4">
    <source>
        <dbReference type="SAM" id="MobiDB-lite"/>
    </source>
</evidence>
<dbReference type="Pfam" id="PF13404">
    <property type="entry name" value="HTH_AsnC-type"/>
    <property type="match status" value="2"/>
</dbReference>
<dbReference type="InterPro" id="IPR019888">
    <property type="entry name" value="Tscrpt_reg_AsnC-like"/>
</dbReference>
<dbReference type="InterPro" id="IPR011008">
    <property type="entry name" value="Dimeric_a/b-barrel"/>
</dbReference>
<feature type="domain" description="HTH asnC-type" evidence="6">
    <location>
        <begin position="7"/>
        <end position="48"/>
    </location>
</feature>
<dbReference type="Proteomes" id="UP000670475">
    <property type="component" value="Unassembled WGS sequence"/>
</dbReference>
<dbReference type="AlphaFoldDB" id="A0A940MF57"/>
<protein>
    <submittedName>
        <fullName evidence="7">AsnC family transcriptional regulator</fullName>
    </submittedName>
</protein>
<accession>A0A940MF57</accession>
<keyword evidence="1" id="KW-0805">Transcription regulation</keyword>
<dbReference type="SUPFAM" id="SSF46785">
    <property type="entry name" value="Winged helix' DNA-binding domain"/>
    <property type="match status" value="1"/>
</dbReference>
<organism evidence="7 8">
    <name type="scientific">Streptomyces montanisoli</name>
    <dbReference type="NCBI Taxonomy" id="2798581"/>
    <lineage>
        <taxon>Bacteria</taxon>
        <taxon>Bacillati</taxon>
        <taxon>Actinomycetota</taxon>
        <taxon>Actinomycetes</taxon>
        <taxon>Kitasatosporales</taxon>
        <taxon>Streptomycetaceae</taxon>
        <taxon>Streptomyces</taxon>
    </lineage>
</organism>
<evidence type="ECO:0000259" key="5">
    <source>
        <dbReference type="Pfam" id="PF01037"/>
    </source>
</evidence>
<feature type="domain" description="HTH asnC-type" evidence="6">
    <location>
        <begin position="194"/>
        <end position="229"/>
    </location>
</feature>
<feature type="domain" description="Transcription regulator AsnC/Lrp ligand binding" evidence="5">
    <location>
        <begin position="255"/>
        <end position="324"/>
    </location>
</feature>
<dbReference type="InterPro" id="IPR036390">
    <property type="entry name" value="WH_DNA-bd_sf"/>
</dbReference>
<dbReference type="RefSeq" id="WP_209339780.1">
    <property type="nucleotide sequence ID" value="NZ_JAGIQL010000032.1"/>
</dbReference>
<evidence type="ECO:0000256" key="3">
    <source>
        <dbReference type="ARBA" id="ARBA00023163"/>
    </source>
</evidence>
<evidence type="ECO:0000256" key="1">
    <source>
        <dbReference type="ARBA" id="ARBA00023015"/>
    </source>
</evidence>
<dbReference type="Gene3D" id="1.10.10.10">
    <property type="entry name" value="Winged helix-like DNA-binding domain superfamily/Winged helix DNA-binding domain"/>
    <property type="match status" value="2"/>
</dbReference>
<comment type="caution">
    <text evidence="7">The sequence shown here is derived from an EMBL/GenBank/DDBJ whole genome shotgun (WGS) entry which is preliminary data.</text>
</comment>
<dbReference type="EMBL" id="JAGIQL010000032">
    <property type="protein sequence ID" value="MBP0457996.1"/>
    <property type="molecule type" value="Genomic_DNA"/>
</dbReference>
<dbReference type="GO" id="GO:0043200">
    <property type="term" value="P:response to amino acid"/>
    <property type="evidence" value="ECO:0007669"/>
    <property type="project" value="TreeGrafter"/>
</dbReference>
<dbReference type="GO" id="GO:0043565">
    <property type="term" value="F:sequence-specific DNA binding"/>
    <property type="evidence" value="ECO:0007669"/>
    <property type="project" value="InterPro"/>
</dbReference>
<name>A0A940MF57_9ACTN</name>
<dbReference type="PANTHER" id="PTHR30154:SF34">
    <property type="entry name" value="TRANSCRIPTIONAL REGULATOR AZLB"/>
    <property type="match status" value="1"/>
</dbReference>
<reference evidence="7" key="1">
    <citation type="submission" date="2021-03" db="EMBL/GenBank/DDBJ databases">
        <title>Whole genome sequence of Streptomyces bomunensis MMS17-BM035.</title>
        <authorList>
            <person name="Lee J.H."/>
        </authorList>
    </citation>
    <scope>NUCLEOTIDE SEQUENCE</scope>
    <source>
        <strain evidence="7">MMS17-BM035</strain>
    </source>
</reference>
<dbReference type="InterPro" id="IPR000485">
    <property type="entry name" value="AsnC-type_HTH_dom"/>
</dbReference>
<evidence type="ECO:0000313" key="8">
    <source>
        <dbReference type="Proteomes" id="UP000670475"/>
    </source>
</evidence>
<dbReference type="Gene3D" id="3.30.70.920">
    <property type="match status" value="1"/>
</dbReference>
<dbReference type="GO" id="GO:0005829">
    <property type="term" value="C:cytosol"/>
    <property type="evidence" value="ECO:0007669"/>
    <property type="project" value="TreeGrafter"/>
</dbReference>
<keyword evidence="2" id="KW-0238">DNA-binding</keyword>
<dbReference type="SUPFAM" id="SSF54909">
    <property type="entry name" value="Dimeric alpha+beta barrel"/>
    <property type="match status" value="1"/>
</dbReference>
<proteinExistence type="predicted"/>
<dbReference type="InterPro" id="IPR019887">
    <property type="entry name" value="Tscrpt_reg_AsnC/Lrp_C"/>
</dbReference>
<keyword evidence="3" id="KW-0804">Transcription</keyword>
<keyword evidence="8" id="KW-1185">Reference proteome</keyword>
<feature type="region of interest" description="Disordered" evidence="4">
    <location>
        <begin position="172"/>
        <end position="195"/>
    </location>
</feature>
<dbReference type="Pfam" id="PF01037">
    <property type="entry name" value="AsnC_trans_reg"/>
    <property type="match status" value="1"/>
</dbReference>
<sequence>MTERDAIDELDFRLVHALEIDGRAPFSRIASVLGVSDQTIARRFRRLRTAVGLRVVGVRDAEMRDRDNWMLKLRVKPDAAEAVARALAQRPDTSWIGLTSAGTEIVCSTAFSSAGDHDELILGKLPRTPSVTDIRAHQLLHRFFGGPASWFGKDFGRDKALDATQIAALTPSWTHQEHDEDEPDGGGLPVPGDEPLLRALERDGRTSIADLAAATGGTESATRRRLDRLLRSRALFLDVEFSTEALGYAARAILWITAEPRALETLGRALARQPEVAAAMATTGESNLVAVIVCRDSAAVYRYLNESLGRLDGVQRVEVSPVLRNVKQHT</sequence>
<evidence type="ECO:0000256" key="2">
    <source>
        <dbReference type="ARBA" id="ARBA00023125"/>
    </source>
</evidence>
<gene>
    <name evidence="7" type="ORF">JFN87_10855</name>
</gene>
<dbReference type="SMART" id="SM00344">
    <property type="entry name" value="HTH_ASNC"/>
    <property type="match status" value="2"/>
</dbReference>
<dbReference type="InterPro" id="IPR036388">
    <property type="entry name" value="WH-like_DNA-bd_sf"/>
</dbReference>
<evidence type="ECO:0000259" key="6">
    <source>
        <dbReference type="Pfam" id="PF13404"/>
    </source>
</evidence>
<evidence type="ECO:0000313" key="7">
    <source>
        <dbReference type="EMBL" id="MBP0457996.1"/>
    </source>
</evidence>